<evidence type="ECO:0000313" key="2">
    <source>
        <dbReference type="EMBL" id="EKJ97226.1"/>
    </source>
</evidence>
<dbReference type="Pfam" id="PF13481">
    <property type="entry name" value="AAA_25"/>
    <property type="match status" value="1"/>
</dbReference>
<dbReference type="Proteomes" id="UP000017668">
    <property type="component" value="Unassembled WGS sequence"/>
</dbReference>
<gene>
    <name evidence="2" type="ORF">C241_02969</name>
</gene>
<evidence type="ECO:0000313" key="3">
    <source>
        <dbReference type="Proteomes" id="UP000017668"/>
    </source>
</evidence>
<feature type="compositionally biased region" description="Polar residues" evidence="1">
    <location>
        <begin position="33"/>
        <end position="56"/>
    </location>
</feature>
<evidence type="ECO:0000256" key="1">
    <source>
        <dbReference type="SAM" id="MobiDB-lite"/>
    </source>
</evidence>
<dbReference type="EMBL" id="AMQQ01000004">
    <property type="protein sequence ID" value="EKJ97226.1"/>
    <property type="molecule type" value="Genomic_DNA"/>
</dbReference>
<reference evidence="2 3" key="1">
    <citation type="journal article" date="2013" name="Genome Announc.">
        <title>Genome Sequence of Rhizobium lupini HPC(L) Isolated from Saline Desert Soil, Kutch (Gujarat).</title>
        <authorList>
            <person name="Agarwal L."/>
            <person name="Purohit H.J."/>
        </authorList>
    </citation>
    <scope>NUCLEOTIDE SEQUENCE [LARGE SCALE GENOMIC DNA]</scope>
    <source>
        <strain evidence="3">HPC(L)</strain>
    </source>
</reference>
<accession>A0ABN0HRF9</accession>
<dbReference type="SUPFAM" id="SSF52540">
    <property type="entry name" value="P-loop containing nucleoside triphosphate hydrolases"/>
    <property type="match status" value="1"/>
</dbReference>
<proteinExistence type="predicted"/>
<comment type="caution">
    <text evidence="2">The sequence shown here is derived from an EMBL/GenBank/DDBJ whole genome shotgun (WGS) entry which is preliminary data.</text>
</comment>
<dbReference type="Gene3D" id="3.40.50.300">
    <property type="entry name" value="P-loop containing nucleotide triphosphate hydrolases"/>
    <property type="match status" value="1"/>
</dbReference>
<dbReference type="InterPro" id="IPR027417">
    <property type="entry name" value="P-loop_NTPase"/>
</dbReference>
<keyword evidence="3" id="KW-1185">Reference proteome</keyword>
<name>A0ABN0HRF9_RHILU</name>
<feature type="region of interest" description="Disordered" evidence="1">
    <location>
        <begin position="26"/>
        <end position="58"/>
    </location>
</feature>
<sequence length="401" mass="43236">MVGFDSGEVKTIRFIYLKIQDASIAEPDPVPPTTSKTEAVQTARQTAGRSAANDNTPRAPFRATWFDNIEEDAPKAEIIRGVFGENEFSYVVGPPGSGKSAIVTDAACHVAAGMDWFGRPVKQGIVVFIAAEREKLTKRRMLAFRKRHGVSDVPLLILGGRFDMTANLTNAREIVVAIKAAEEACGQKCVWVIIDTLSRSFGAGDQNTSKDMGKYVQACDEILDETDAHLTVIHHTGWTGERAKGAIDLDGAVDSSFIVKKTGQTYTLTCDGTNDGEEGVICVYGMEGVQVGTGQDGEPTMAPVIVPGKDAGAQLVENVKGHNATALISLQQAIAAEGVVPSGPGYPDVCMVVTEDQWRAVFYTTDSDAKVETIQQRFLRAKKYLLSNGKVVQVGQWFFPT</sequence>
<protein>
    <submittedName>
        <fullName evidence="2">ATPase-like protein</fullName>
    </submittedName>
</protein>
<organism evidence="2 3">
    <name type="scientific">Bradyrhizobium lupini HPC(L)</name>
    <dbReference type="NCBI Taxonomy" id="1229491"/>
    <lineage>
        <taxon>Bacteria</taxon>
        <taxon>Pseudomonadati</taxon>
        <taxon>Pseudomonadota</taxon>
        <taxon>Alphaproteobacteria</taxon>
        <taxon>Hyphomicrobiales</taxon>
        <taxon>Nitrobacteraceae</taxon>
        <taxon>Bradyrhizobium</taxon>
    </lineage>
</organism>